<evidence type="ECO:0000313" key="2">
    <source>
        <dbReference type="Proteomes" id="UP000716446"/>
    </source>
</evidence>
<organism evidence="1 2">
    <name type="scientific">Aureobasidium vineae</name>
    <dbReference type="NCBI Taxonomy" id="2773715"/>
    <lineage>
        <taxon>Eukaryota</taxon>
        <taxon>Fungi</taxon>
        <taxon>Dikarya</taxon>
        <taxon>Ascomycota</taxon>
        <taxon>Pezizomycotina</taxon>
        <taxon>Dothideomycetes</taxon>
        <taxon>Dothideomycetidae</taxon>
        <taxon>Dothideales</taxon>
        <taxon>Saccotheciaceae</taxon>
        <taxon>Aureobasidium</taxon>
    </lineage>
</organism>
<dbReference type="PANTHER" id="PTHR42057:SF2">
    <property type="entry name" value="F-BOX DOMAIN PROTEIN (AFU_ORTHOLOGUE AFUA_4G00200)-RELATED"/>
    <property type="match status" value="1"/>
</dbReference>
<gene>
    <name evidence="1" type="ORF">AWRI4619_LOCUS6478</name>
</gene>
<evidence type="ECO:0000313" key="1">
    <source>
        <dbReference type="EMBL" id="CAD0090779.1"/>
    </source>
</evidence>
<name>A0A9N8JSI4_9PEZI</name>
<dbReference type="AlphaFoldDB" id="A0A9N8JSI4"/>
<accession>A0A9N8JSI4</accession>
<dbReference type="EMBL" id="CAIJEN010000009">
    <property type="protein sequence ID" value="CAD0090779.1"/>
    <property type="molecule type" value="Genomic_DNA"/>
</dbReference>
<keyword evidence="2" id="KW-1185">Reference proteome</keyword>
<comment type="caution">
    <text evidence="1">The sequence shown here is derived from an EMBL/GenBank/DDBJ whole genome shotgun (WGS) entry which is preliminary data.</text>
</comment>
<protein>
    <submittedName>
        <fullName evidence="1">Uncharacterized protein</fullName>
    </submittedName>
</protein>
<dbReference type="Proteomes" id="UP000716446">
    <property type="component" value="Unassembled WGS sequence"/>
</dbReference>
<dbReference type="PANTHER" id="PTHR42057">
    <property type="entry name" value="F-BOX DOMAIN PROTEIN (AFU_ORTHOLOGUE AFUA_4G00200)"/>
    <property type="match status" value="1"/>
</dbReference>
<proteinExistence type="predicted"/>
<reference evidence="1" key="1">
    <citation type="submission" date="2020-06" db="EMBL/GenBank/DDBJ databases">
        <authorList>
            <person name="Onetto C."/>
        </authorList>
    </citation>
    <scope>NUCLEOTIDE SEQUENCE</scope>
</reference>
<sequence length="150" mass="17775">MGETFIDTAAHSVIYEKDHSTNPPGHQAKPRSYLLSSQIWLNDTRWHHLFHRFAAELPQLGHFAINHSHDDTWAYEHADALSTALKVGRYAIFCETYWLSFSNYQPRDFVFREWEEDKKNRIQIQEPGCDDEDWEALTELLERLRRSRLG</sequence>